<dbReference type="CDD" id="cd01716">
    <property type="entry name" value="Hfq"/>
    <property type="match status" value="1"/>
</dbReference>
<name>Q73AM9_BACC1</name>
<dbReference type="HOGENOM" id="CLU_113688_3_1_9"/>
<comment type="function">
    <text evidence="3">RNA chaperone that binds small regulatory RNA (sRNAs) and mRNAs to facilitate mRNA translational regulation in response to envelope stress, environmental stress and changes in metabolite concentrations. Also binds with high specificity to tRNAs.</text>
</comment>
<comment type="similarity">
    <text evidence="3">Belongs to the Hfq family.</text>
</comment>
<evidence type="ECO:0000256" key="1">
    <source>
        <dbReference type="ARBA" id="ARBA00022884"/>
    </source>
</evidence>
<dbReference type="InterPro" id="IPR005001">
    <property type="entry name" value="Hfq"/>
</dbReference>
<evidence type="ECO:0000256" key="3">
    <source>
        <dbReference type="HAMAP-Rule" id="MF_00436"/>
    </source>
</evidence>
<dbReference type="GO" id="GO:0005829">
    <property type="term" value="C:cytosol"/>
    <property type="evidence" value="ECO:0007669"/>
    <property type="project" value="TreeGrafter"/>
</dbReference>
<dbReference type="Gene3D" id="2.30.30.100">
    <property type="match status" value="1"/>
</dbReference>
<protein>
    <recommendedName>
        <fullName evidence="3">RNA-binding protein Hfq</fullName>
    </recommendedName>
</protein>
<feature type="domain" description="Sm" evidence="4">
    <location>
        <begin position="22"/>
        <end position="78"/>
    </location>
</feature>
<evidence type="ECO:0000256" key="2">
    <source>
        <dbReference type="ARBA" id="ARBA00023016"/>
    </source>
</evidence>
<dbReference type="InterPro" id="IPR010920">
    <property type="entry name" value="LSM_dom_sf"/>
</dbReference>
<proteinExistence type="inferred from homology"/>
<organism evidence="5 6">
    <name type="scientific">Bacillus cereus (strain ATCC 10987 / NRS 248)</name>
    <dbReference type="NCBI Taxonomy" id="222523"/>
    <lineage>
        <taxon>Bacteria</taxon>
        <taxon>Bacillati</taxon>
        <taxon>Bacillota</taxon>
        <taxon>Bacilli</taxon>
        <taxon>Bacillales</taxon>
        <taxon>Bacillaceae</taxon>
        <taxon>Bacillus</taxon>
        <taxon>Bacillus cereus group</taxon>
    </lineage>
</organism>
<reference evidence="5 6" key="1">
    <citation type="journal article" date="2004" name="Nucleic Acids Res.">
        <title>The genome sequence of Bacillus cereus ATCC 10987 reveals metabolic adaptations and a large plasmid related to Bacillus anthracis pXO1.</title>
        <authorList>
            <person name="Rasko D.A."/>
            <person name="Ravel J."/>
            <person name="Okstad O.A."/>
            <person name="Helgason E."/>
            <person name="Cer R.Z."/>
            <person name="Jiang L."/>
            <person name="Shores K.A."/>
            <person name="Fouts D.E."/>
            <person name="Tourasse N.J."/>
            <person name="Angiuoli S.V."/>
            <person name="Kolonay J."/>
            <person name="Nelson W.C."/>
            <person name="Kolsto A.-B."/>
            <person name="Fraser C.M."/>
            <person name="Read T.D."/>
        </authorList>
    </citation>
    <scope>NUCLEOTIDE SEQUENCE [LARGE SCALE GENOMIC DNA]</scope>
    <source>
        <strain evidence="6">ATCC 10987 / NRS 248</strain>
    </source>
</reference>
<evidence type="ECO:0000313" key="6">
    <source>
        <dbReference type="Proteomes" id="UP000002527"/>
    </source>
</evidence>
<dbReference type="AlphaFoldDB" id="Q73AM9"/>
<dbReference type="Proteomes" id="UP000002527">
    <property type="component" value="Chromosome"/>
</dbReference>
<comment type="subunit">
    <text evidence="3">Homohexamer.</text>
</comment>
<dbReference type="HAMAP" id="MF_00436">
    <property type="entry name" value="Hfq"/>
    <property type="match status" value="1"/>
</dbReference>
<keyword evidence="1 3" id="KW-0694">RNA-binding</keyword>
<accession>Q73AM9</accession>
<dbReference type="PANTHER" id="PTHR34772:SF1">
    <property type="entry name" value="RNA-BINDING PROTEIN HFQ"/>
    <property type="match status" value="1"/>
</dbReference>
<dbReference type="InterPro" id="IPR047575">
    <property type="entry name" value="Sm"/>
</dbReference>
<dbReference type="KEGG" id="bca:BCE_1744"/>
<dbReference type="GO" id="GO:0045974">
    <property type="term" value="P:regulation of translation, ncRNA-mediated"/>
    <property type="evidence" value="ECO:0007669"/>
    <property type="project" value="TreeGrafter"/>
</dbReference>
<dbReference type="GO" id="GO:0003723">
    <property type="term" value="F:RNA binding"/>
    <property type="evidence" value="ECO:0007669"/>
    <property type="project" value="UniProtKB-UniRule"/>
</dbReference>
<dbReference type="SUPFAM" id="SSF50182">
    <property type="entry name" value="Sm-like ribonucleoproteins"/>
    <property type="match status" value="1"/>
</dbReference>
<gene>
    <name evidence="3 5" type="primary">hfq</name>
    <name evidence="5" type="ordered locus">BCE_1744</name>
</gene>
<evidence type="ECO:0000259" key="4">
    <source>
        <dbReference type="PROSITE" id="PS52002"/>
    </source>
</evidence>
<dbReference type="NCBIfam" id="TIGR02383">
    <property type="entry name" value="Hfq"/>
    <property type="match status" value="1"/>
</dbReference>
<keyword evidence="2 3" id="KW-0346">Stress response</keyword>
<dbReference type="Pfam" id="PF17209">
    <property type="entry name" value="Hfq"/>
    <property type="match status" value="1"/>
</dbReference>
<sequence>MQFFILRYSTKRREIYLEHLQEELYKQIKEEKGIVTIFLKSGVRIVGEVVAIDKFTVLMLVDGKQQLIYKQAVSTIMK</sequence>
<dbReference type="EMBL" id="AE017194">
    <property type="protein sequence ID" value="AAS40672.1"/>
    <property type="molecule type" value="Genomic_DNA"/>
</dbReference>
<evidence type="ECO:0000313" key="5">
    <source>
        <dbReference type="EMBL" id="AAS40672.1"/>
    </source>
</evidence>
<dbReference type="GO" id="GO:0043487">
    <property type="term" value="P:regulation of RNA stability"/>
    <property type="evidence" value="ECO:0007669"/>
    <property type="project" value="TreeGrafter"/>
</dbReference>
<dbReference type="PROSITE" id="PS52002">
    <property type="entry name" value="SM"/>
    <property type="match status" value="1"/>
</dbReference>
<dbReference type="PANTHER" id="PTHR34772">
    <property type="entry name" value="RNA-BINDING PROTEIN HFQ"/>
    <property type="match status" value="1"/>
</dbReference>
<dbReference type="GO" id="GO:0006355">
    <property type="term" value="P:regulation of DNA-templated transcription"/>
    <property type="evidence" value="ECO:0007669"/>
    <property type="project" value="InterPro"/>
</dbReference>